<dbReference type="Proteomes" id="UP001227268">
    <property type="component" value="Unassembled WGS sequence"/>
</dbReference>
<dbReference type="EMBL" id="JASBWT010000010">
    <property type="protein sequence ID" value="KAJ9101270.1"/>
    <property type="molecule type" value="Genomic_DNA"/>
</dbReference>
<keyword evidence="2" id="KW-1185">Reference proteome</keyword>
<organism evidence="1 2">
    <name type="scientific">Naganishia friedmannii</name>
    <dbReference type="NCBI Taxonomy" id="89922"/>
    <lineage>
        <taxon>Eukaryota</taxon>
        <taxon>Fungi</taxon>
        <taxon>Dikarya</taxon>
        <taxon>Basidiomycota</taxon>
        <taxon>Agaricomycotina</taxon>
        <taxon>Tremellomycetes</taxon>
        <taxon>Filobasidiales</taxon>
        <taxon>Filobasidiaceae</taxon>
        <taxon>Naganishia</taxon>
    </lineage>
</organism>
<gene>
    <name evidence="1" type="ORF">QFC21_003489</name>
</gene>
<protein>
    <submittedName>
        <fullName evidence="1">Uncharacterized protein</fullName>
    </submittedName>
</protein>
<name>A0ACC2VQ99_9TREE</name>
<evidence type="ECO:0000313" key="2">
    <source>
        <dbReference type="Proteomes" id="UP001227268"/>
    </source>
</evidence>
<evidence type="ECO:0000313" key="1">
    <source>
        <dbReference type="EMBL" id="KAJ9101270.1"/>
    </source>
</evidence>
<reference evidence="1" key="1">
    <citation type="submission" date="2023-04" db="EMBL/GenBank/DDBJ databases">
        <title>Draft Genome sequencing of Naganishia species isolated from polar environments using Oxford Nanopore Technology.</title>
        <authorList>
            <person name="Leo P."/>
            <person name="Venkateswaran K."/>
        </authorList>
    </citation>
    <scope>NUCLEOTIDE SEQUENCE</scope>
    <source>
        <strain evidence="1">MNA-CCFEE 5423</strain>
    </source>
</reference>
<accession>A0ACC2VQ99</accession>
<proteinExistence type="predicted"/>
<sequence length="190" mass="20174">MNAAVSMMRVIPLTALWVAGISNMYTGMFPDGSSNSEAESAGDSIVISWNGKAASSDQYTGPSDLFHTPVTLTGKPLRPPTAVSGIDPARRRVQSSTDLELYDPSTQQERNHGAAYGAEAPLQRSKEEAEGTTNDDPSVNLADEPGDHGMATNRSPWLANALKEEKDRKVDGDQEPAAKERSGNEPSGSG</sequence>
<comment type="caution">
    <text evidence="1">The sequence shown here is derived from an EMBL/GenBank/DDBJ whole genome shotgun (WGS) entry which is preliminary data.</text>
</comment>